<dbReference type="CDD" id="cd00405">
    <property type="entry name" value="PRAI"/>
    <property type="match status" value="1"/>
</dbReference>
<dbReference type="UniPathway" id="UPA00035">
    <property type="reaction ID" value="UER00042"/>
</dbReference>
<feature type="domain" description="N-(5'phosphoribosyl) anthranilate isomerase (PRAI)" evidence="7">
    <location>
        <begin position="8"/>
        <end position="215"/>
    </location>
</feature>
<comment type="pathway">
    <text evidence="1">Amino-acid biosynthesis; L-tryptophan biosynthesis; L-tryptophan from chorismate: step 3/5.</text>
</comment>
<dbReference type="SUPFAM" id="SSF51366">
    <property type="entry name" value="Ribulose-phoshate binding barrel"/>
    <property type="match status" value="1"/>
</dbReference>
<keyword evidence="3" id="KW-0028">Amino-acid biosynthesis</keyword>
<evidence type="ECO:0000313" key="8">
    <source>
        <dbReference type="EMBL" id="SUZ84737.1"/>
    </source>
</evidence>
<evidence type="ECO:0000256" key="6">
    <source>
        <dbReference type="ARBA" id="ARBA00023235"/>
    </source>
</evidence>
<keyword evidence="4" id="KW-0822">Tryptophan biosynthesis</keyword>
<dbReference type="GO" id="GO:0004640">
    <property type="term" value="F:phosphoribosylanthranilate isomerase activity"/>
    <property type="evidence" value="ECO:0007669"/>
    <property type="project" value="UniProtKB-EC"/>
</dbReference>
<dbReference type="InterPro" id="IPR044643">
    <property type="entry name" value="TrpF_fam"/>
</dbReference>
<organism evidence="8">
    <name type="scientific">marine metagenome</name>
    <dbReference type="NCBI Taxonomy" id="408172"/>
    <lineage>
        <taxon>unclassified sequences</taxon>
        <taxon>metagenomes</taxon>
        <taxon>ecological metagenomes</taxon>
    </lineage>
</organism>
<dbReference type="EC" id="5.3.1.24" evidence="2"/>
<name>A0A381R4H8_9ZZZZ</name>
<dbReference type="AlphaFoldDB" id="A0A381R4H8"/>
<keyword evidence="5" id="KW-0057">Aromatic amino acid biosynthesis</keyword>
<evidence type="ECO:0000256" key="4">
    <source>
        <dbReference type="ARBA" id="ARBA00022822"/>
    </source>
</evidence>
<evidence type="ECO:0000256" key="3">
    <source>
        <dbReference type="ARBA" id="ARBA00022605"/>
    </source>
</evidence>
<dbReference type="PANTHER" id="PTHR42894">
    <property type="entry name" value="N-(5'-PHOSPHORIBOSYL)ANTHRANILATE ISOMERASE"/>
    <property type="match status" value="1"/>
</dbReference>
<gene>
    <name evidence="8" type="ORF">METZ01_LOCUS37591</name>
</gene>
<dbReference type="PANTHER" id="PTHR42894:SF1">
    <property type="entry name" value="N-(5'-PHOSPHORIBOSYL)ANTHRANILATE ISOMERASE"/>
    <property type="match status" value="1"/>
</dbReference>
<evidence type="ECO:0000256" key="5">
    <source>
        <dbReference type="ARBA" id="ARBA00023141"/>
    </source>
</evidence>
<dbReference type="HAMAP" id="MF_00135">
    <property type="entry name" value="PRAI"/>
    <property type="match status" value="1"/>
</dbReference>
<evidence type="ECO:0000259" key="7">
    <source>
        <dbReference type="Pfam" id="PF00697"/>
    </source>
</evidence>
<dbReference type="GO" id="GO:0000162">
    <property type="term" value="P:L-tryptophan biosynthetic process"/>
    <property type="evidence" value="ECO:0007669"/>
    <property type="project" value="UniProtKB-UniPathway"/>
</dbReference>
<reference evidence="8" key="1">
    <citation type="submission" date="2018-05" db="EMBL/GenBank/DDBJ databases">
        <authorList>
            <person name="Lanie J.A."/>
            <person name="Ng W.-L."/>
            <person name="Kazmierczak K.M."/>
            <person name="Andrzejewski T.M."/>
            <person name="Davidsen T.M."/>
            <person name="Wayne K.J."/>
            <person name="Tettelin H."/>
            <person name="Glass J.I."/>
            <person name="Rusch D."/>
            <person name="Podicherti R."/>
            <person name="Tsui H.-C.T."/>
            <person name="Winkler M.E."/>
        </authorList>
    </citation>
    <scope>NUCLEOTIDE SEQUENCE</scope>
</reference>
<protein>
    <recommendedName>
        <fullName evidence="2">phosphoribosylanthranilate isomerase</fullName>
        <ecNumber evidence="2">5.3.1.24</ecNumber>
    </recommendedName>
</protein>
<proteinExistence type="inferred from homology"/>
<dbReference type="Pfam" id="PF00697">
    <property type="entry name" value="PRAI"/>
    <property type="match status" value="1"/>
</dbReference>
<keyword evidence="6" id="KW-0413">Isomerase</keyword>
<dbReference type="InterPro" id="IPR001240">
    <property type="entry name" value="PRAI_dom"/>
</dbReference>
<evidence type="ECO:0000256" key="1">
    <source>
        <dbReference type="ARBA" id="ARBA00004664"/>
    </source>
</evidence>
<evidence type="ECO:0000256" key="2">
    <source>
        <dbReference type="ARBA" id="ARBA00012572"/>
    </source>
</evidence>
<dbReference type="Gene3D" id="3.20.20.70">
    <property type="entry name" value="Aldolase class I"/>
    <property type="match status" value="1"/>
</dbReference>
<dbReference type="InterPro" id="IPR013785">
    <property type="entry name" value="Aldolase_TIM"/>
</dbReference>
<accession>A0A381R4H8</accession>
<dbReference type="InterPro" id="IPR011060">
    <property type="entry name" value="RibuloseP-bd_barrel"/>
</dbReference>
<sequence length="226" mass="23593">MDSQDIRVKICGIRALEDALVAAEAGADFIGMVFVPERHRRITPREAKGIVSGVRSSGGNVPRVVGLFADQPIQEVAGIVESCGLDLVQLCGKESVEYAGQVGCGVIKVVHVAETATATDDAAIGGRVKDFSGVGHLVTLDRYVEGIQGGTGKGFDWDVAASLSQGGHLFLLAGGLTPENVSDAITAVKPWGVDVSSGVETDGNKDHAKIRDFMHKARSTAKLING</sequence>
<dbReference type="EMBL" id="UINC01001604">
    <property type="protein sequence ID" value="SUZ84737.1"/>
    <property type="molecule type" value="Genomic_DNA"/>
</dbReference>